<feature type="region of interest" description="Disordered" evidence="1">
    <location>
        <begin position="153"/>
        <end position="173"/>
    </location>
</feature>
<evidence type="ECO:0000313" key="2">
    <source>
        <dbReference type="EMBL" id="KAJ4109659.1"/>
    </source>
</evidence>
<proteinExistence type="predicted"/>
<evidence type="ECO:0000313" key="3">
    <source>
        <dbReference type="Proteomes" id="UP001152024"/>
    </source>
</evidence>
<sequence>MPAVVYHRPSKHLYNQHASLVVTGCKNQPSAFAQQKGLKQIAYSDTGSAIVDGARDILKGEVPAANNIATALSSKSAVKNSNYIQAEIDAIVEKAQIVGKIEIEESAVIVGVWNITPVALVATPDSRVRSADFLSFGDFERIDLGLSPAFEIQGSRGRGEDDGSSHEMHFKGN</sequence>
<feature type="compositionally biased region" description="Basic and acidic residues" evidence="1">
    <location>
        <begin position="157"/>
        <end position="173"/>
    </location>
</feature>
<evidence type="ECO:0000256" key="1">
    <source>
        <dbReference type="SAM" id="MobiDB-lite"/>
    </source>
</evidence>
<keyword evidence="3" id="KW-1185">Reference proteome</keyword>
<comment type="caution">
    <text evidence="2">The sequence shown here is derived from an EMBL/GenBank/DDBJ whole genome shotgun (WGS) entry which is preliminary data.</text>
</comment>
<dbReference type="Proteomes" id="UP001152024">
    <property type="component" value="Unassembled WGS sequence"/>
</dbReference>
<accession>A0ABQ8QVQ2</accession>
<organism evidence="2 3">
    <name type="scientific">Fusarium equiseti</name>
    <name type="common">Fusarium scirpi</name>
    <dbReference type="NCBI Taxonomy" id="61235"/>
    <lineage>
        <taxon>Eukaryota</taxon>
        <taxon>Fungi</taxon>
        <taxon>Dikarya</taxon>
        <taxon>Ascomycota</taxon>
        <taxon>Pezizomycotina</taxon>
        <taxon>Sordariomycetes</taxon>
        <taxon>Hypocreomycetidae</taxon>
        <taxon>Hypocreales</taxon>
        <taxon>Nectriaceae</taxon>
        <taxon>Fusarium</taxon>
        <taxon>Fusarium incarnatum-equiseti species complex</taxon>
    </lineage>
</organism>
<protein>
    <submittedName>
        <fullName evidence="2">Uncharacterized protein</fullName>
    </submittedName>
</protein>
<dbReference type="EMBL" id="JAOQBH010000037">
    <property type="protein sequence ID" value="KAJ4109659.1"/>
    <property type="molecule type" value="Genomic_DNA"/>
</dbReference>
<gene>
    <name evidence="2" type="ORF">NW768_012095</name>
</gene>
<name>A0ABQ8QVQ2_FUSEQ</name>
<reference evidence="2" key="1">
    <citation type="submission" date="2022-09" db="EMBL/GenBank/DDBJ databases">
        <title>Fusarium specimens isolated from Avocado Roots.</title>
        <authorList>
            <person name="Stajich J."/>
            <person name="Roper C."/>
            <person name="Heimlech-Rivalta G."/>
        </authorList>
    </citation>
    <scope>NUCLEOTIDE SEQUENCE</scope>
    <source>
        <strain evidence="2">CF00095</strain>
    </source>
</reference>